<keyword evidence="3" id="KW-1185">Reference proteome</keyword>
<dbReference type="Proteomes" id="UP000314294">
    <property type="component" value="Unassembled WGS sequence"/>
</dbReference>
<dbReference type="AlphaFoldDB" id="A0A4Z2IGM8"/>
<evidence type="ECO:0000313" key="3">
    <source>
        <dbReference type="Proteomes" id="UP000314294"/>
    </source>
</evidence>
<accession>A0A4Z2IGM8</accession>
<evidence type="ECO:0000256" key="1">
    <source>
        <dbReference type="SAM" id="MobiDB-lite"/>
    </source>
</evidence>
<feature type="compositionally biased region" description="Polar residues" evidence="1">
    <location>
        <begin position="21"/>
        <end position="30"/>
    </location>
</feature>
<evidence type="ECO:0000313" key="2">
    <source>
        <dbReference type="EMBL" id="TNN76472.1"/>
    </source>
</evidence>
<comment type="caution">
    <text evidence="2">The sequence shown here is derived from an EMBL/GenBank/DDBJ whole genome shotgun (WGS) entry which is preliminary data.</text>
</comment>
<protein>
    <submittedName>
        <fullName evidence="2">Uncharacterized protein</fullName>
    </submittedName>
</protein>
<feature type="region of interest" description="Disordered" evidence="1">
    <location>
        <begin position="1"/>
        <end position="81"/>
    </location>
</feature>
<gene>
    <name evidence="2" type="ORF">EYF80_013337</name>
</gene>
<proteinExistence type="predicted"/>
<feature type="compositionally biased region" description="Low complexity" evidence="1">
    <location>
        <begin position="65"/>
        <end position="74"/>
    </location>
</feature>
<name>A0A4Z2IGM8_9TELE</name>
<dbReference type="EMBL" id="SRLO01000093">
    <property type="protein sequence ID" value="TNN76472.1"/>
    <property type="molecule type" value="Genomic_DNA"/>
</dbReference>
<sequence length="81" mass="8467">MSGASRTVELEVPASRLAAPTSATHSTGSMAASKDTRERSVRIREAYSASPPPAVTGHGGSVMPNNGSNVNNNNHWLMDDC</sequence>
<organism evidence="2 3">
    <name type="scientific">Liparis tanakae</name>
    <name type="common">Tanaka's snailfish</name>
    <dbReference type="NCBI Taxonomy" id="230148"/>
    <lineage>
        <taxon>Eukaryota</taxon>
        <taxon>Metazoa</taxon>
        <taxon>Chordata</taxon>
        <taxon>Craniata</taxon>
        <taxon>Vertebrata</taxon>
        <taxon>Euteleostomi</taxon>
        <taxon>Actinopterygii</taxon>
        <taxon>Neopterygii</taxon>
        <taxon>Teleostei</taxon>
        <taxon>Neoteleostei</taxon>
        <taxon>Acanthomorphata</taxon>
        <taxon>Eupercaria</taxon>
        <taxon>Perciformes</taxon>
        <taxon>Cottioidei</taxon>
        <taxon>Cottales</taxon>
        <taxon>Liparidae</taxon>
        <taxon>Liparis</taxon>
    </lineage>
</organism>
<feature type="compositionally biased region" description="Basic and acidic residues" evidence="1">
    <location>
        <begin position="34"/>
        <end position="45"/>
    </location>
</feature>
<reference evidence="2 3" key="1">
    <citation type="submission" date="2019-03" db="EMBL/GenBank/DDBJ databases">
        <title>First draft genome of Liparis tanakae, snailfish: a comprehensive survey of snailfish specific genes.</title>
        <authorList>
            <person name="Kim W."/>
            <person name="Song I."/>
            <person name="Jeong J.-H."/>
            <person name="Kim D."/>
            <person name="Kim S."/>
            <person name="Ryu S."/>
            <person name="Song J.Y."/>
            <person name="Lee S.K."/>
        </authorList>
    </citation>
    <scope>NUCLEOTIDE SEQUENCE [LARGE SCALE GENOMIC DNA]</scope>
    <source>
        <tissue evidence="2">Muscle</tissue>
    </source>
</reference>